<evidence type="ECO:0000313" key="1">
    <source>
        <dbReference type="EMBL" id="QBK86126.1"/>
    </source>
</evidence>
<gene>
    <name evidence="1" type="ORF">LCMAC101_07210</name>
</gene>
<accession>A0A481YUE7</accession>
<reference evidence="1" key="1">
    <citation type="journal article" date="2019" name="MBio">
        <title>Virus Genomes from Deep Sea Sediments Expand the Ocean Megavirome and Support Independent Origins of Viral Gigantism.</title>
        <authorList>
            <person name="Backstrom D."/>
            <person name="Yutin N."/>
            <person name="Jorgensen S.L."/>
            <person name="Dharamshi J."/>
            <person name="Homa F."/>
            <person name="Zaremba-Niedwiedzka K."/>
            <person name="Spang A."/>
            <person name="Wolf Y.I."/>
            <person name="Koonin E.V."/>
            <person name="Ettema T.J."/>
        </authorList>
    </citation>
    <scope>NUCLEOTIDE SEQUENCE</scope>
</reference>
<proteinExistence type="predicted"/>
<protein>
    <submittedName>
        <fullName evidence="1">Uncharacterized protein</fullName>
    </submittedName>
</protein>
<organism evidence="1">
    <name type="scientific">Marseillevirus LCMAC101</name>
    <dbReference type="NCBI Taxonomy" id="2506602"/>
    <lineage>
        <taxon>Viruses</taxon>
        <taxon>Varidnaviria</taxon>
        <taxon>Bamfordvirae</taxon>
        <taxon>Nucleocytoviricota</taxon>
        <taxon>Megaviricetes</taxon>
        <taxon>Pimascovirales</taxon>
        <taxon>Pimascovirales incertae sedis</taxon>
        <taxon>Marseilleviridae</taxon>
    </lineage>
</organism>
<sequence length="182" mass="21608">MENLSIFNSIVWTVTDPLEEIEIHNEDGENYKFHHKKTQRLLNKRVFGIEPGDRVVILVTENKKDFHNNVKPVVSSEIRKSGKYFTVLDEMKAIHEGFHKKIPHARLNDNYYLQGSIKRNQYIYSQIGEFNCSDHRVKLIKKYESDKLSPADLIDGEFTRFEGFYRGREKYEKYLFLVWGTE</sequence>
<dbReference type="EMBL" id="MK500330">
    <property type="protein sequence ID" value="QBK86126.1"/>
    <property type="molecule type" value="Genomic_DNA"/>
</dbReference>
<name>A0A481YUE7_9VIRU</name>